<feature type="domain" description="DUF6311" evidence="2">
    <location>
        <begin position="21"/>
        <end position="425"/>
    </location>
</feature>
<feature type="transmembrane region" description="Helical" evidence="1">
    <location>
        <begin position="108"/>
        <end position="127"/>
    </location>
</feature>
<reference evidence="5" key="1">
    <citation type="journal article" date="2019" name="Int. J. Syst. Evol. Microbiol.">
        <title>The Global Catalogue of Microorganisms (GCM) 10K type strain sequencing project: providing services to taxonomists for standard genome sequencing and annotation.</title>
        <authorList>
            <consortium name="The Broad Institute Genomics Platform"/>
            <consortium name="The Broad Institute Genome Sequencing Center for Infectious Disease"/>
            <person name="Wu L."/>
            <person name="Ma J."/>
        </authorList>
    </citation>
    <scope>NUCLEOTIDE SEQUENCE [LARGE SCALE GENOMIC DNA]</scope>
    <source>
        <strain evidence="5">KCTC 52644</strain>
    </source>
</reference>
<proteinExistence type="predicted"/>
<sequence length="709" mass="83244">MEKILKMLKNRQGKNIFFSFLIASIVFYVIYGIVSLNPKETDWLMSAYHDWGTHYLGAAFYRLEPWSFPIGDMSNLYYPVSTNVGFTDSIPLLAFLTKLFSGILPQEFQYLGIWLFICTFLLSYYTFKICNLYKLNIFFSFTTVILVVLNPVFIFRGIHPALSSHFLIVASIYYYLIRTNKDSAFKINRYQILILFIASSINPYITVMIFGFNMALPLKHYFFEKTINLKQLLLFPVLSVFSILFFWIIFGMIQFKKSTDLASVDSFNMYSFNLNSFYNSYGHFSKFLPNFGFVNDKQYEGFAYFGLGMLILILISALIITFSKRKIFYIKNMSFLPILIICLLQFLFAITNEVTLNDKVLFKLPLPSLIEKLGFIFRASGRFVWPLYYLIFIFSILIFSKAKLNNSLKTIFFSIILFIQLYDIQHLITFRDLDNAEYNPPINQEKWKKIFNNFEEIITYPPFETSLNYQMDYQDLCLIALKTNKPISNGYVARSNIEDTNNFKEEVTNSINANQLLKERLYVTTLTHLHDFSNLISTKNVTFKRRDNFIFIYDSKHKIDNLFDKQDHKFIDSLKQQFKSINKVTEIKAEIKETNDVKFYFDQFKKHDLKCYIQGWGFIESTKNNSKDSIFIVLSSDLKKYLVSTKMYLRPDISSFFKNDNLNNSGFKITLSNEKFDEGEYSIGILIKQENGSLHFKKSDEKLVIAKEN</sequence>
<name>A0ABW5Z6X5_9FLAO</name>
<evidence type="ECO:0000313" key="5">
    <source>
        <dbReference type="Proteomes" id="UP001597549"/>
    </source>
</evidence>
<feature type="transmembrane region" description="Helical" evidence="1">
    <location>
        <begin position="335"/>
        <end position="355"/>
    </location>
</feature>
<evidence type="ECO:0000313" key="4">
    <source>
        <dbReference type="EMBL" id="MFD2908594.1"/>
    </source>
</evidence>
<keyword evidence="5" id="KW-1185">Reference proteome</keyword>
<feature type="transmembrane region" description="Helical" evidence="1">
    <location>
        <begin position="302"/>
        <end position="323"/>
    </location>
</feature>
<feature type="domain" description="DUF6311" evidence="3">
    <location>
        <begin position="446"/>
        <end position="552"/>
    </location>
</feature>
<dbReference type="RefSeq" id="WP_379806268.1">
    <property type="nucleotide sequence ID" value="NZ_JBHUOL010000012.1"/>
</dbReference>
<dbReference type="Pfam" id="PF19830">
    <property type="entry name" value="DUF6311"/>
    <property type="match status" value="1"/>
</dbReference>
<dbReference type="EMBL" id="JBHUOL010000012">
    <property type="protein sequence ID" value="MFD2908594.1"/>
    <property type="molecule type" value="Genomic_DNA"/>
</dbReference>
<feature type="transmembrane region" description="Helical" evidence="1">
    <location>
        <begin position="161"/>
        <end position="177"/>
    </location>
</feature>
<comment type="caution">
    <text evidence="4">The sequence shown here is derived from an EMBL/GenBank/DDBJ whole genome shotgun (WGS) entry which is preliminary data.</text>
</comment>
<keyword evidence="1" id="KW-0812">Transmembrane</keyword>
<feature type="transmembrane region" description="Helical" evidence="1">
    <location>
        <begin position="232"/>
        <end position="253"/>
    </location>
</feature>
<accession>A0ABW5Z6X5</accession>
<evidence type="ECO:0000256" key="1">
    <source>
        <dbReference type="SAM" id="Phobius"/>
    </source>
</evidence>
<gene>
    <name evidence="4" type="ORF">ACFSX9_07575</name>
</gene>
<feature type="transmembrane region" description="Helical" evidence="1">
    <location>
        <begin position="16"/>
        <end position="34"/>
    </location>
</feature>
<keyword evidence="1" id="KW-0472">Membrane</keyword>
<feature type="transmembrane region" description="Helical" evidence="1">
    <location>
        <begin position="411"/>
        <end position="428"/>
    </location>
</feature>
<keyword evidence="1" id="KW-1133">Transmembrane helix</keyword>
<feature type="transmembrane region" description="Helical" evidence="1">
    <location>
        <begin position="375"/>
        <end position="399"/>
    </location>
</feature>
<feature type="transmembrane region" description="Helical" evidence="1">
    <location>
        <begin position="189"/>
        <end position="212"/>
    </location>
</feature>
<organism evidence="4 5">
    <name type="scientific">Flavobacterium ardleyense</name>
    <dbReference type="NCBI Taxonomy" id="2038737"/>
    <lineage>
        <taxon>Bacteria</taxon>
        <taxon>Pseudomonadati</taxon>
        <taxon>Bacteroidota</taxon>
        <taxon>Flavobacteriia</taxon>
        <taxon>Flavobacteriales</taxon>
        <taxon>Flavobacteriaceae</taxon>
        <taxon>Flavobacterium</taxon>
    </lineage>
</organism>
<dbReference type="InterPro" id="IPR058671">
    <property type="entry name" value="DUF6311_C"/>
</dbReference>
<dbReference type="Proteomes" id="UP001597549">
    <property type="component" value="Unassembled WGS sequence"/>
</dbReference>
<protein>
    <submittedName>
        <fullName evidence="4">DUF6311 domain-containing protein</fullName>
    </submittedName>
</protein>
<dbReference type="Pfam" id="PF25853">
    <property type="entry name" value="DUF6311_C"/>
    <property type="match status" value="1"/>
</dbReference>
<dbReference type="InterPro" id="IPR046278">
    <property type="entry name" value="DUF6311"/>
</dbReference>
<evidence type="ECO:0000259" key="3">
    <source>
        <dbReference type="Pfam" id="PF25853"/>
    </source>
</evidence>
<feature type="transmembrane region" description="Helical" evidence="1">
    <location>
        <begin position="133"/>
        <end position="154"/>
    </location>
</feature>
<evidence type="ECO:0000259" key="2">
    <source>
        <dbReference type="Pfam" id="PF19830"/>
    </source>
</evidence>